<reference evidence="8 9" key="1">
    <citation type="submission" date="2020-04" db="EMBL/GenBank/DDBJ databases">
        <title>Chromosome-level genome assembly of a cyprinid fish Onychostoma macrolepis by integration of Nanopore Sequencing, Bionano and Hi-C technology.</title>
        <authorList>
            <person name="Wang D."/>
        </authorList>
    </citation>
    <scope>NUCLEOTIDE SEQUENCE [LARGE SCALE GENOMIC DNA]</scope>
    <source>
        <strain evidence="8">SWU-2019</strain>
        <tissue evidence="8">Muscle</tissue>
    </source>
</reference>
<accession>A0A7J6D4G8</accession>
<dbReference type="Gene3D" id="2.40.70.10">
    <property type="entry name" value="Acid Proteases"/>
    <property type="match status" value="2"/>
</dbReference>
<keyword evidence="6" id="KW-0732">Signal</keyword>
<feature type="signal peptide" evidence="6">
    <location>
        <begin position="1"/>
        <end position="16"/>
    </location>
</feature>
<comment type="caution">
    <text evidence="8">The sequence shown here is derived from an EMBL/GenBank/DDBJ whole genome shotgun (WGS) entry which is preliminary data.</text>
</comment>
<feature type="active site" evidence="2">
    <location>
        <position position="267"/>
    </location>
</feature>
<dbReference type="Gene3D" id="6.10.140.60">
    <property type="match status" value="1"/>
</dbReference>
<feature type="chain" id="PRO_5029679935" description="Peptidase A1 domain-containing protein" evidence="6">
    <location>
        <begin position="17"/>
        <end position="569"/>
    </location>
</feature>
<proteinExistence type="inferred from homology"/>
<feature type="disulfide bond" evidence="3">
    <location>
        <begin position="114"/>
        <end position="119"/>
    </location>
</feature>
<feature type="disulfide bond" evidence="3">
    <location>
        <begin position="301"/>
        <end position="338"/>
    </location>
</feature>
<keyword evidence="4" id="KW-0378">Hydrolase</keyword>
<dbReference type="PRINTS" id="PR00792">
    <property type="entry name" value="PEPSIN"/>
</dbReference>
<evidence type="ECO:0000313" key="8">
    <source>
        <dbReference type="EMBL" id="KAF4114133.1"/>
    </source>
</evidence>
<feature type="active site" evidence="2">
    <location>
        <position position="101"/>
    </location>
</feature>
<dbReference type="SUPFAM" id="SSF50630">
    <property type="entry name" value="Acid proteases"/>
    <property type="match status" value="1"/>
</dbReference>
<dbReference type="InterPro" id="IPR001969">
    <property type="entry name" value="Aspartic_peptidase_AS"/>
</dbReference>
<dbReference type="PANTHER" id="PTHR47966:SF37">
    <property type="entry name" value="CATHEPSIN E-A-LIKE"/>
    <property type="match status" value="1"/>
</dbReference>
<keyword evidence="4" id="KW-0064">Aspartyl protease</keyword>
<evidence type="ECO:0000256" key="3">
    <source>
        <dbReference type="PIRSR" id="PIRSR601461-2"/>
    </source>
</evidence>
<feature type="domain" description="Peptidase A1" evidence="7">
    <location>
        <begin position="83"/>
        <end position="379"/>
    </location>
</feature>
<evidence type="ECO:0000256" key="5">
    <source>
        <dbReference type="SAM" id="MobiDB-lite"/>
    </source>
</evidence>
<feature type="compositionally biased region" description="Basic and acidic residues" evidence="5">
    <location>
        <begin position="396"/>
        <end position="408"/>
    </location>
</feature>
<dbReference type="PROSITE" id="PS51767">
    <property type="entry name" value="PEPTIDASE_A1"/>
    <property type="match status" value="1"/>
</dbReference>
<evidence type="ECO:0000259" key="7">
    <source>
        <dbReference type="PROSITE" id="PS51767"/>
    </source>
</evidence>
<dbReference type="Proteomes" id="UP000579812">
    <property type="component" value="Unassembled WGS sequence"/>
</dbReference>
<evidence type="ECO:0000313" key="9">
    <source>
        <dbReference type="Proteomes" id="UP000579812"/>
    </source>
</evidence>
<dbReference type="GO" id="GO:0006508">
    <property type="term" value="P:proteolysis"/>
    <property type="evidence" value="ECO:0007669"/>
    <property type="project" value="UniProtKB-KW"/>
</dbReference>
<organism evidence="8 9">
    <name type="scientific">Onychostoma macrolepis</name>
    <dbReference type="NCBI Taxonomy" id="369639"/>
    <lineage>
        <taxon>Eukaryota</taxon>
        <taxon>Metazoa</taxon>
        <taxon>Chordata</taxon>
        <taxon>Craniata</taxon>
        <taxon>Vertebrata</taxon>
        <taxon>Euteleostomi</taxon>
        <taxon>Actinopterygii</taxon>
        <taxon>Neopterygii</taxon>
        <taxon>Teleostei</taxon>
        <taxon>Ostariophysi</taxon>
        <taxon>Cypriniformes</taxon>
        <taxon>Cyprinidae</taxon>
        <taxon>Acrossocheilinae</taxon>
        <taxon>Onychostoma</taxon>
    </lineage>
</organism>
<protein>
    <recommendedName>
        <fullName evidence="7">Peptidase A1 domain-containing protein</fullName>
    </recommendedName>
</protein>
<dbReference type="PROSITE" id="PS00141">
    <property type="entry name" value="ASP_PROTEASE"/>
    <property type="match status" value="1"/>
</dbReference>
<evidence type="ECO:0000256" key="2">
    <source>
        <dbReference type="PIRSR" id="PIRSR601461-1"/>
    </source>
</evidence>
<dbReference type="InterPro" id="IPR001461">
    <property type="entry name" value="Aspartic_peptidase_A1"/>
</dbReference>
<dbReference type="InterPro" id="IPR021109">
    <property type="entry name" value="Peptidase_aspartic_dom_sf"/>
</dbReference>
<feature type="disulfide bond" evidence="3">
    <location>
        <begin position="255"/>
        <end position="262"/>
    </location>
</feature>
<keyword evidence="9" id="KW-1185">Reference proteome</keyword>
<dbReference type="FunFam" id="2.40.70.10:FF:000006">
    <property type="entry name" value="Cathepsin E"/>
    <property type="match status" value="1"/>
</dbReference>
<dbReference type="EMBL" id="JAAMOB010000004">
    <property type="protein sequence ID" value="KAF4114133.1"/>
    <property type="molecule type" value="Genomic_DNA"/>
</dbReference>
<sequence>MRTGLILLVCVGFAQSLVRVPLSRFPSVRSRLRAVNQLDVFLREHQPDIFSRRYAQCYPATQHYLRMGGRSTERLYNFMDAQFFGQISLGKPEQNFTVVFDTGSTDLWVPSSYCVSQACVRHHKFKAFESSTYVHDGRVGSITVQNQVFGEAVYEPGFTFVLAQFDGVLGLGFPQLAEELGSPVFDTMIGQGLLDEPVFSFYLKNNASGFGGELLFGGVDETRFVSPVNWVPVTQKGYWQIRLDAVKVQGALSFCYRSTQGCEAIMDTGTSLIGGPARDVLLLQQFIGATPTAVGEYLVDCVRISSLPILSFLINNVEYSLTGEQYIRREMLHNKEICFSGFESIDIPSPAGPIWILGDVFLSQFYSIYDRGHDRVGLAHLSGRIFKATCGGEEKNKKRKIQAEEENRTTSTKDWVNKENRTKNTKKGELIHRDVSCMCATRQQFNCKCFNTQCFSFGQKVPTAVPQSASEGNPQPQHEKEIQWGSPELLGQWCMLRYDQELYPGIILSTDETHVQVKCMHRVGPNRFFWPARDDILWYLFEDVLEIIPPPKPVTKRHVEISKEVWARY</sequence>
<name>A0A7J6D4G8_9TELE</name>
<dbReference type="AlphaFoldDB" id="A0A7J6D4G8"/>
<keyword evidence="4" id="KW-0645">Protease</keyword>
<evidence type="ECO:0000256" key="4">
    <source>
        <dbReference type="RuleBase" id="RU000454"/>
    </source>
</evidence>
<dbReference type="Pfam" id="PF00026">
    <property type="entry name" value="Asp"/>
    <property type="match status" value="2"/>
</dbReference>
<dbReference type="GO" id="GO:0004190">
    <property type="term" value="F:aspartic-type endopeptidase activity"/>
    <property type="evidence" value="ECO:0007669"/>
    <property type="project" value="UniProtKB-KW"/>
</dbReference>
<evidence type="ECO:0000256" key="6">
    <source>
        <dbReference type="SAM" id="SignalP"/>
    </source>
</evidence>
<dbReference type="PANTHER" id="PTHR47966">
    <property type="entry name" value="BETA-SITE APP-CLEAVING ENZYME, ISOFORM A-RELATED"/>
    <property type="match status" value="1"/>
</dbReference>
<evidence type="ECO:0000256" key="1">
    <source>
        <dbReference type="ARBA" id="ARBA00007447"/>
    </source>
</evidence>
<dbReference type="InterPro" id="IPR033121">
    <property type="entry name" value="PEPTIDASE_A1"/>
</dbReference>
<gene>
    <name evidence="8" type="ORF">G5714_004356</name>
</gene>
<keyword evidence="3" id="KW-1015">Disulfide bond</keyword>
<feature type="region of interest" description="Disordered" evidence="5">
    <location>
        <begin position="396"/>
        <end position="415"/>
    </location>
</feature>
<comment type="similarity">
    <text evidence="1 4">Belongs to the peptidase A1 family.</text>
</comment>